<dbReference type="PANTHER" id="PTHR43434">
    <property type="entry name" value="PHOSPHOGLYCOLATE PHOSPHATASE"/>
    <property type="match status" value="1"/>
</dbReference>
<reference evidence="2" key="1">
    <citation type="journal article" date="2019" name="Int. J. Syst. Evol. Microbiol.">
        <title>The Global Catalogue of Microorganisms (GCM) 10K type strain sequencing project: providing services to taxonomists for standard genome sequencing and annotation.</title>
        <authorList>
            <consortium name="The Broad Institute Genomics Platform"/>
            <consortium name="The Broad Institute Genome Sequencing Center for Infectious Disease"/>
            <person name="Wu L."/>
            <person name="Ma J."/>
        </authorList>
    </citation>
    <scope>NUCLEOTIDE SEQUENCE [LARGE SCALE GENOMIC DNA]</scope>
    <source>
        <strain evidence="2">CGMCC 4.7349</strain>
    </source>
</reference>
<name>A0ABQ2M395_9ACTN</name>
<proteinExistence type="predicted"/>
<keyword evidence="2" id="KW-1185">Reference proteome</keyword>
<dbReference type="EMBL" id="BMNG01000008">
    <property type="protein sequence ID" value="GGO46640.1"/>
    <property type="molecule type" value="Genomic_DNA"/>
</dbReference>
<sequence>MTPDSTQPDATAPEPVTDETEYLRALVDDVQYVFFDFDGPICRLFAGHSARKVAEEQVRWLEERGLHGLLAAGVRGEADPYVVLAAVDERHPESDLVADLEARLTHEEQKAVLSAWPTAYADALIRTWWATGARLAITTNNSPGPVASYLSDRGLIDCFTPHIYGRTQNLHLLKPDPYCVNRALLAMGADPARTVMIGDAASDYLAARAAGVRFLGYARNERKLRVLQEAGAEWTVSSLAPLLHMLAGGAR</sequence>
<dbReference type="CDD" id="cd01427">
    <property type="entry name" value="HAD_like"/>
    <property type="match status" value="1"/>
</dbReference>
<evidence type="ECO:0000313" key="2">
    <source>
        <dbReference type="Proteomes" id="UP000656881"/>
    </source>
</evidence>
<dbReference type="GO" id="GO:0016787">
    <property type="term" value="F:hydrolase activity"/>
    <property type="evidence" value="ECO:0007669"/>
    <property type="project" value="UniProtKB-KW"/>
</dbReference>
<comment type="caution">
    <text evidence="1">The sequence shown here is derived from an EMBL/GenBank/DDBJ whole genome shotgun (WGS) entry which is preliminary data.</text>
</comment>
<dbReference type="SUPFAM" id="SSF56784">
    <property type="entry name" value="HAD-like"/>
    <property type="match status" value="1"/>
</dbReference>
<dbReference type="InterPro" id="IPR050155">
    <property type="entry name" value="HAD-like_hydrolase_sf"/>
</dbReference>
<organism evidence="1 2">
    <name type="scientific">Streptomyces lasiicapitis</name>
    <dbReference type="NCBI Taxonomy" id="1923961"/>
    <lineage>
        <taxon>Bacteria</taxon>
        <taxon>Bacillati</taxon>
        <taxon>Actinomycetota</taxon>
        <taxon>Actinomycetes</taxon>
        <taxon>Kitasatosporales</taxon>
        <taxon>Streptomycetaceae</taxon>
        <taxon>Streptomyces</taxon>
    </lineage>
</organism>
<dbReference type="Proteomes" id="UP000656881">
    <property type="component" value="Unassembled WGS sequence"/>
</dbReference>
<protein>
    <submittedName>
        <fullName evidence="1">Hydrolase</fullName>
    </submittedName>
</protein>
<dbReference type="InterPro" id="IPR036412">
    <property type="entry name" value="HAD-like_sf"/>
</dbReference>
<gene>
    <name evidence="1" type="ORF">GCM10012286_37980</name>
</gene>
<dbReference type="Gene3D" id="3.40.50.1000">
    <property type="entry name" value="HAD superfamily/HAD-like"/>
    <property type="match status" value="1"/>
</dbReference>
<accession>A0ABQ2M395</accession>
<dbReference type="Pfam" id="PF00702">
    <property type="entry name" value="Hydrolase"/>
    <property type="match status" value="1"/>
</dbReference>
<dbReference type="PANTHER" id="PTHR43434:SF1">
    <property type="entry name" value="PHOSPHOGLYCOLATE PHOSPHATASE"/>
    <property type="match status" value="1"/>
</dbReference>
<dbReference type="RefSeq" id="WP_189174873.1">
    <property type="nucleotide sequence ID" value="NZ_BMNG01000008.1"/>
</dbReference>
<keyword evidence="1" id="KW-0378">Hydrolase</keyword>
<evidence type="ECO:0000313" key="1">
    <source>
        <dbReference type="EMBL" id="GGO46640.1"/>
    </source>
</evidence>
<dbReference type="InterPro" id="IPR023214">
    <property type="entry name" value="HAD_sf"/>
</dbReference>